<organism evidence="2 3">
    <name type="scientific">Batillaria attramentaria</name>
    <dbReference type="NCBI Taxonomy" id="370345"/>
    <lineage>
        <taxon>Eukaryota</taxon>
        <taxon>Metazoa</taxon>
        <taxon>Spiralia</taxon>
        <taxon>Lophotrochozoa</taxon>
        <taxon>Mollusca</taxon>
        <taxon>Gastropoda</taxon>
        <taxon>Caenogastropoda</taxon>
        <taxon>Sorbeoconcha</taxon>
        <taxon>Cerithioidea</taxon>
        <taxon>Batillariidae</taxon>
        <taxon>Batillaria</taxon>
    </lineage>
</organism>
<feature type="compositionally biased region" description="Polar residues" evidence="1">
    <location>
        <begin position="85"/>
        <end position="94"/>
    </location>
</feature>
<protein>
    <submittedName>
        <fullName evidence="2">Uncharacterized protein</fullName>
    </submittedName>
</protein>
<name>A0ABD0L249_9CAEN</name>
<feature type="region of interest" description="Disordered" evidence="1">
    <location>
        <begin position="71"/>
        <end position="96"/>
    </location>
</feature>
<gene>
    <name evidence="2" type="ORF">BaRGS_00015516</name>
</gene>
<feature type="region of interest" description="Disordered" evidence="1">
    <location>
        <begin position="338"/>
        <end position="359"/>
    </location>
</feature>
<comment type="caution">
    <text evidence="2">The sequence shown here is derived from an EMBL/GenBank/DDBJ whole genome shotgun (WGS) entry which is preliminary data.</text>
</comment>
<feature type="region of interest" description="Disordered" evidence="1">
    <location>
        <begin position="447"/>
        <end position="565"/>
    </location>
</feature>
<dbReference type="AlphaFoldDB" id="A0ABD0L249"/>
<feature type="compositionally biased region" description="Polar residues" evidence="1">
    <location>
        <begin position="543"/>
        <end position="552"/>
    </location>
</feature>
<feature type="compositionally biased region" description="Basic and acidic residues" evidence="1">
    <location>
        <begin position="490"/>
        <end position="510"/>
    </location>
</feature>
<evidence type="ECO:0000313" key="2">
    <source>
        <dbReference type="EMBL" id="KAK7493179.1"/>
    </source>
</evidence>
<proteinExistence type="predicted"/>
<dbReference type="EMBL" id="JACVVK020000095">
    <property type="protein sequence ID" value="KAK7493179.1"/>
    <property type="molecule type" value="Genomic_DNA"/>
</dbReference>
<feature type="compositionally biased region" description="Polar residues" evidence="1">
    <location>
        <begin position="511"/>
        <end position="523"/>
    </location>
</feature>
<feature type="compositionally biased region" description="Basic residues" evidence="1">
    <location>
        <begin position="524"/>
        <end position="537"/>
    </location>
</feature>
<feature type="region of interest" description="Disordered" evidence="1">
    <location>
        <begin position="202"/>
        <end position="253"/>
    </location>
</feature>
<evidence type="ECO:0000256" key="1">
    <source>
        <dbReference type="SAM" id="MobiDB-lite"/>
    </source>
</evidence>
<evidence type="ECO:0000313" key="3">
    <source>
        <dbReference type="Proteomes" id="UP001519460"/>
    </source>
</evidence>
<reference evidence="2 3" key="1">
    <citation type="journal article" date="2023" name="Sci. Data">
        <title>Genome assembly of the Korean intertidal mud-creeper Batillaria attramentaria.</title>
        <authorList>
            <person name="Patra A.K."/>
            <person name="Ho P.T."/>
            <person name="Jun S."/>
            <person name="Lee S.J."/>
            <person name="Kim Y."/>
            <person name="Won Y.J."/>
        </authorList>
    </citation>
    <scope>NUCLEOTIDE SEQUENCE [LARGE SCALE GENOMIC DNA]</scope>
    <source>
        <strain evidence="2">Wonlab-2016</strain>
    </source>
</reference>
<sequence length="646" mass="72618">MVSGGYQFWMVTVLVTDCHTSSGNGAREGAPQKSGWKRPQVESPAPCHSCKISETADDSFLSLNERQMRSSFSASRRTEEKRFPRSQSAVSTSPRGIRWLQIPEQTRVDYAWGRERDISAMGKLDIDHQSNEPLRLCLSKLFRPQASFTRAKRNSSAAAKKRRSRRRALSLKWKLTKQKRRSRFVKLLNALKWTMRKSPRRGNNAAILGEKGKLSGPQNGKKHLQNLQVSHNETDSDPDEARNADDDADLQSLDFNPDWTGINVLNYDAEMDLRSLDFGLDEDKNSDAGIDLPSFDSNLDEVQSTQTNLQSMDSNIDERQNADDEINLQTLNSNQNEVQYSGTETDLQSLDSNPDEVQNNDAETDLRSLDSNLGDFQNADAEVDLKSLDFDPGEVLNYDDEIITQSLEAVESHAGTFERSNISFARSLNVHSTKSKTEMLLLSAQKVQTRSEFPGDLEKEKTASSLDRNSRTPPPQQTLAYLHVTTAKTPKPEQKQRKTDSRSEYEDDRATLSSVDVPTSLSGRQKHVFPRPTRNRLPRSLGLRTNPTTESVGSGKIYTGGRTTRGKRRSNYGRILAAMDLSKDLRALTYYLAGHKYFGFDPRKGNKVMWKYRKKVSVVGLRSDGTALWTFPCAAADSAVLKGQFL</sequence>
<dbReference type="Proteomes" id="UP001519460">
    <property type="component" value="Unassembled WGS sequence"/>
</dbReference>
<keyword evidence="3" id="KW-1185">Reference proteome</keyword>
<feature type="region of interest" description="Disordered" evidence="1">
    <location>
        <begin position="21"/>
        <end position="50"/>
    </location>
</feature>
<accession>A0ABD0L249</accession>